<name>A0A0E4BMY4_9BRAD</name>
<protein>
    <submittedName>
        <fullName evidence="1">Uncharacterized protein</fullName>
    </submittedName>
</protein>
<dbReference type="AlphaFoldDB" id="A0A0E4BMY4"/>
<gene>
    <name evidence="1" type="ORF">NK6_2426</name>
</gene>
<organism evidence="1 2">
    <name type="scientific">Bradyrhizobium diazoefficiens</name>
    <dbReference type="NCBI Taxonomy" id="1355477"/>
    <lineage>
        <taxon>Bacteria</taxon>
        <taxon>Pseudomonadati</taxon>
        <taxon>Pseudomonadota</taxon>
        <taxon>Alphaproteobacteria</taxon>
        <taxon>Hyphomicrobiales</taxon>
        <taxon>Nitrobacteraceae</taxon>
        <taxon>Bradyrhizobium</taxon>
    </lineage>
</organism>
<dbReference type="EMBL" id="AP014685">
    <property type="protein sequence ID" value="BAR55607.1"/>
    <property type="molecule type" value="Genomic_DNA"/>
</dbReference>
<dbReference type="Proteomes" id="UP000063308">
    <property type="component" value="Chromosome"/>
</dbReference>
<evidence type="ECO:0000313" key="2">
    <source>
        <dbReference type="Proteomes" id="UP000063308"/>
    </source>
</evidence>
<sequence length="65" mass="7463">MRGTTEGPLIFACNKISDKNPYCTLAEHTGAEYGVLNLEFSRKYVYQADEIRKRFRALLDSFAEN</sequence>
<proteinExistence type="predicted"/>
<accession>A0A0E4BMY4</accession>
<evidence type="ECO:0000313" key="1">
    <source>
        <dbReference type="EMBL" id="BAR55607.1"/>
    </source>
</evidence>
<reference evidence="1 2" key="1">
    <citation type="submission" date="2014-11" db="EMBL/GenBank/DDBJ databases">
        <title>Symbiosis island explosion on the genome of extra-slow-growing strains of soybean bradyrhizobia with massive insertion sequences.</title>
        <authorList>
            <person name="Iida T."/>
            <person name="Minamisawa K."/>
        </authorList>
    </citation>
    <scope>NUCLEOTIDE SEQUENCE [LARGE SCALE GENOMIC DNA]</scope>
    <source>
        <strain evidence="1 2">NK6</strain>
    </source>
</reference>